<evidence type="ECO:0000313" key="4">
    <source>
        <dbReference type="Proteomes" id="UP001162131"/>
    </source>
</evidence>
<keyword evidence="1" id="KW-0175">Coiled coil</keyword>
<keyword evidence="4" id="KW-1185">Reference proteome</keyword>
<comment type="caution">
    <text evidence="3">The sequence shown here is derived from an EMBL/GenBank/DDBJ whole genome shotgun (WGS) entry which is preliminary data.</text>
</comment>
<dbReference type="Proteomes" id="UP001162131">
    <property type="component" value="Unassembled WGS sequence"/>
</dbReference>
<accession>A0AAU9J7K4</accession>
<protein>
    <recommendedName>
        <fullName evidence="5">Viral A-type inclusion protein</fullName>
    </recommendedName>
</protein>
<feature type="region of interest" description="Disordered" evidence="2">
    <location>
        <begin position="212"/>
        <end position="235"/>
    </location>
</feature>
<evidence type="ECO:0000313" key="3">
    <source>
        <dbReference type="EMBL" id="CAG9321180.1"/>
    </source>
</evidence>
<dbReference type="AlphaFoldDB" id="A0AAU9J7K4"/>
<evidence type="ECO:0000256" key="1">
    <source>
        <dbReference type="SAM" id="Coils"/>
    </source>
</evidence>
<proteinExistence type="predicted"/>
<gene>
    <name evidence="3" type="ORF">BSTOLATCC_MIC27748</name>
</gene>
<feature type="coiled-coil region" evidence="1">
    <location>
        <begin position="135"/>
        <end position="183"/>
    </location>
</feature>
<dbReference type="EMBL" id="CAJZBQ010000027">
    <property type="protein sequence ID" value="CAG9321180.1"/>
    <property type="molecule type" value="Genomic_DNA"/>
</dbReference>
<reference evidence="3" key="1">
    <citation type="submission" date="2021-09" db="EMBL/GenBank/DDBJ databases">
        <authorList>
            <consortium name="AG Swart"/>
            <person name="Singh M."/>
            <person name="Singh A."/>
            <person name="Seah K."/>
            <person name="Emmerich C."/>
        </authorList>
    </citation>
    <scope>NUCLEOTIDE SEQUENCE</scope>
    <source>
        <strain evidence="3">ATCC30299</strain>
    </source>
</reference>
<name>A0AAU9J7K4_9CILI</name>
<evidence type="ECO:0000256" key="2">
    <source>
        <dbReference type="SAM" id="MobiDB-lite"/>
    </source>
</evidence>
<organism evidence="3 4">
    <name type="scientific">Blepharisma stoltei</name>
    <dbReference type="NCBI Taxonomy" id="1481888"/>
    <lineage>
        <taxon>Eukaryota</taxon>
        <taxon>Sar</taxon>
        <taxon>Alveolata</taxon>
        <taxon>Ciliophora</taxon>
        <taxon>Postciliodesmatophora</taxon>
        <taxon>Heterotrichea</taxon>
        <taxon>Heterotrichida</taxon>
        <taxon>Blepharismidae</taxon>
        <taxon>Blepharisma</taxon>
    </lineage>
</organism>
<sequence>MGLPKLAYKKPLNLFKFYMEQISEIKLQIQGLSKEVKSADTLRALHQSFTSKVKKNPDSYSITGILNFFSDLLCKWDFLVLWWSWNFKLESLKLKQATEFPSDWEDLFLIMNNEEEKNKLPDNIRKIIEGISAPINAYIAQINELKEKNLQLLKKDEENEALIAAKNEEIARMSERIERLKRTIDIVGDLKLDNFMREFYLIKEHAKIQDQKHLEQENKASQPQEETKDAVSLGNNSLEKPKIYEKIQLQDSEKVENPVMANNEENFEKNPNLEIARGGVSSQSRQEIIEENSEIGIEKDKEYIDREPIEQHQPSLEIYDDWQSYKNTLRDKDNKPLRLSNEEMVHIYKHSPYSQRKIVNIMKYFMGIANEIDEINRKEGFAYD</sequence>
<evidence type="ECO:0008006" key="5">
    <source>
        <dbReference type="Google" id="ProtNLM"/>
    </source>
</evidence>